<name>A0AAJ1TP90_9HYPH</name>
<dbReference type="Proteomes" id="UP001223420">
    <property type="component" value="Unassembled WGS sequence"/>
</dbReference>
<reference evidence="1" key="1">
    <citation type="submission" date="2023-07" db="EMBL/GenBank/DDBJ databases">
        <title>Genomic Encyclopedia of Type Strains, Phase IV (KMG-IV): sequencing the most valuable type-strain genomes for metagenomic binning, comparative biology and taxonomic classification.</title>
        <authorList>
            <person name="Goeker M."/>
        </authorList>
    </citation>
    <scope>NUCLEOTIDE SEQUENCE</scope>
    <source>
        <strain evidence="1">DSM 19569</strain>
    </source>
</reference>
<dbReference type="EMBL" id="JAUSWL010000002">
    <property type="protein sequence ID" value="MDQ0542524.1"/>
    <property type="molecule type" value="Genomic_DNA"/>
</dbReference>
<proteinExistence type="predicted"/>
<protein>
    <submittedName>
        <fullName evidence="1">Uncharacterized protein</fullName>
    </submittedName>
</protein>
<accession>A0AAJ1TP90</accession>
<comment type="caution">
    <text evidence="1">The sequence shown here is derived from an EMBL/GenBank/DDBJ whole genome shotgun (WGS) entry which is preliminary data.</text>
</comment>
<dbReference type="RefSeq" id="WP_230365821.1">
    <property type="nucleotide sequence ID" value="NZ_JAJALK010000003.1"/>
</dbReference>
<organism evidence="1 2">
    <name type="scientific">Methylobacterium brachiatum</name>
    <dbReference type="NCBI Taxonomy" id="269660"/>
    <lineage>
        <taxon>Bacteria</taxon>
        <taxon>Pseudomonadati</taxon>
        <taxon>Pseudomonadota</taxon>
        <taxon>Alphaproteobacteria</taxon>
        <taxon>Hyphomicrobiales</taxon>
        <taxon>Methylobacteriaceae</taxon>
        <taxon>Methylobacterium</taxon>
    </lineage>
</organism>
<sequence length="444" mass="48907">MLAHTPIWPVPGGQTDLGIAFAGHLTAHRRNPDLALGVPEFEWLDALRDRATRTGDTRLTALTNAMLGLLANPLAHSGFKADFMTAYEDARRYAYPLTRALIDERHRLSGLSQDYTLACIDLGQVRIIEDEAETDPSLKEFVRDMRAKLAATKLARHETLRQVFDVYGEALVCRLLRARLGGRLRIAKIPESAVPGPDFACELDVVRQGRTVTLQFYLEVKSLDIVAAPQRLPEMMDDALDVRIELEKQVNAGERIAMAEGVVAPYRPVGDAPGYDDRSIRLPVEAILQKAAGNFKNAQFRRGPTFALANLLRLPLPGQGVGTLTKAYDDPMFGNGISGVLWHVAFGQVGQRITRAAEFEGAGQDDGSLARAGLLVDQAVALDTPGLIVLHHDDGYRFDGFLDTAWTNGSWGPQDTEEVVRSLCGDYNDEADSRAANYNTFRRR</sequence>
<evidence type="ECO:0000313" key="2">
    <source>
        <dbReference type="Proteomes" id="UP001223420"/>
    </source>
</evidence>
<dbReference type="AlphaFoldDB" id="A0AAJ1TP90"/>
<gene>
    <name evidence="1" type="ORF">QO001_001442</name>
</gene>
<evidence type="ECO:0000313" key="1">
    <source>
        <dbReference type="EMBL" id="MDQ0542524.1"/>
    </source>
</evidence>